<dbReference type="AlphaFoldDB" id="A0A2P6QAD8"/>
<organism evidence="1 2">
    <name type="scientific">Rosa chinensis</name>
    <name type="common">China rose</name>
    <dbReference type="NCBI Taxonomy" id="74649"/>
    <lineage>
        <taxon>Eukaryota</taxon>
        <taxon>Viridiplantae</taxon>
        <taxon>Streptophyta</taxon>
        <taxon>Embryophyta</taxon>
        <taxon>Tracheophyta</taxon>
        <taxon>Spermatophyta</taxon>
        <taxon>Magnoliopsida</taxon>
        <taxon>eudicotyledons</taxon>
        <taxon>Gunneridae</taxon>
        <taxon>Pentapetalae</taxon>
        <taxon>rosids</taxon>
        <taxon>fabids</taxon>
        <taxon>Rosales</taxon>
        <taxon>Rosaceae</taxon>
        <taxon>Rosoideae</taxon>
        <taxon>Rosoideae incertae sedis</taxon>
        <taxon>Rosa</taxon>
    </lineage>
</organism>
<proteinExistence type="predicted"/>
<evidence type="ECO:0000313" key="2">
    <source>
        <dbReference type="Proteomes" id="UP000238479"/>
    </source>
</evidence>
<sequence>MHSRSLTMSSLIEGHQLGSGLLGTAQGFYVASSKDGSSQTIAFTAMFESGGFCRSSGTGVEKRRGQSVCVCFGKDCGDRGCDSNWESEVLVVVVEAAEEYGSSEGRQGSDREVAVVSHLAVMGGTRKYLNAKGYAVVKTINGVNGQNTDGIDTVLQFTVYLSY</sequence>
<protein>
    <submittedName>
        <fullName evidence="1">Putative plant disease resistance response protein</fullName>
    </submittedName>
</protein>
<dbReference type="Gramene" id="PRQ31123">
    <property type="protein sequence ID" value="PRQ31123"/>
    <property type="gene ID" value="RchiOBHm_Chr5g0032031"/>
</dbReference>
<reference evidence="1 2" key="1">
    <citation type="journal article" date="2018" name="Nat. Genet.">
        <title>The Rosa genome provides new insights in the design of modern roses.</title>
        <authorList>
            <person name="Bendahmane M."/>
        </authorList>
    </citation>
    <scope>NUCLEOTIDE SEQUENCE [LARGE SCALE GENOMIC DNA]</scope>
    <source>
        <strain evidence="2">cv. Old Blush</strain>
    </source>
</reference>
<dbReference type="PANTHER" id="PTHR46215">
    <property type="entry name" value="DIRIGENT PROTEIN 24-RELATED"/>
    <property type="match status" value="1"/>
</dbReference>
<keyword evidence="2" id="KW-1185">Reference proteome</keyword>
<name>A0A2P6QAD8_ROSCH</name>
<evidence type="ECO:0000313" key="1">
    <source>
        <dbReference type="EMBL" id="PRQ31123.1"/>
    </source>
</evidence>
<dbReference type="InterPro" id="IPR004265">
    <property type="entry name" value="Dirigent"/>
</dbReference>
<gene>
    <name evidence="1" type="ORF">RchiOBHm_Chr5g0032031</name>
</gene>
<dbReference type="EMBL" id="PDCK01000043">
    <property type="protein sequence ID" value="PRQ31123.1"/>
    <property type="molecule type" value="Genomic_DNA"/>
</dbReference>
<dbReference type="Proteomes" id="UP000238479">
    <property type="component" value="Chromosome 5"/>
</dbReference>
<dbReference type="PANTHER" id="PTHR46215:SF5">
    <property type="entry name" value="DIRIGENT PROTEIN"/>
    <property type="match status" value="1"/>
</dbReference>
<comment type="caution">
    <text evidence="1">The sequence shown here is derived from an EMBL/GenBank/DDBJ whole genome shotgun (WGS) entry which is preliminary data.</text>
</comment>
<accession>A0A2P6QAD8</accession>